<reference evidence="1 2" key="1">
    <citation type="journal article" date="2020" name="Phytopathology">
        <title>Genome Sequence Resources of Colletotrichum truncatum, C. plurivorum, C. musicola, and C. sojae: Four Species Pathogenic to Soybean (Glycine max).</title>
        <authorList>
            <person name="Rogerio F."/>
            <person name="Boufleur T.R."/>
            <person name="Ciampi-Guillardi M."/>
            <person name="Sukno S.A."/>
            <person name="Thon M.R."/>
            <person name="Massola Junior N.S."/>
            <person name="Baroncelli R."/>
        </authorList>
    </citation>
    <scope>NUCLEOTIDE SEQUENCE [LARGE SCALE GENOMIC DNA]</scope>
    <source>
        <strain evidence="1 2">CMES1059</strain>
    </source>
</reference>
<gene>
    <name evidence="1" type="ORF">CTRU02_202875</name>
</gene>
<organism evidence="1 2">
    <name type="scientific">Colletotrichum truncatum</name>
    <name type="common">Anthracnose fungus</name>
    <name type="synonym">Colletotrichum capsici</name>
    <dbReference type="NCBI Taxonomy" id="5467"/>
    <lineage>
        <taxon>Eukaryota</taxon>
        <taxon>Fungi</taxon>
        <taxon>Dikarya</taxon>
        <taxon>Ascomycota</taxon>
        <taxon>Pezizomycotina</taxon>
        <taxon>Sordariomycetes</taxon>
        <taxon>Hypocreomycetidae</taxon>
        <taxon>Glomerellales</taxon>
        <taxon>Glomerellaceae</taxon>
        <taxon>Colletotrichum</taxon>
        <taxon>Colletotrichum truncatum species complex</taxon>
    </lineage>
</organism>
<keyword evidence="2" id="KW-1185">Reference proteome</keyword>
<dbReference type="EMBL" id="VUJX02000001">
    <property type="protein sequence ID" value="KAL0944988.1"/>
    <property type="molecule type" value="Genomic_DNA"/>
</dbReference>
<accession>A0ACC3ZLT3</accession>
<keyword evidence="1" id="KW-0378">Hydrolase</keyword>
<sequence>MRDGHPNEVRVYKPQSEGSIPLVVLIHGGGFCLGHYTHISTYSRAVVSLTGATVVAISYRLAPEFKFPTAPHDVWDTINWLVEPEMAQKLGVNPHAGLYIGSISAGANLAAVTAQRWVAQNKSPQMSGVWLQIPWLLEKPIVPERYQYSWFSREQNAQALIINEHAMEFVKEAYKPDLLSPDFSPFNATNPHRGMPPVYLQICGQDPLRDDGLIYERALRDHGVSTRLDVYPGVPHGFADVYHQLEVSKKCRVDALRGVGWLFGNEPSDDECHAALLGVQAS</sequence>
<dbReference type="Proteomes" id="UP000805649">
    <property type="component" value="Unassembled WGS sequence"/>
</dbReference>
<evidence type="ECO:0000313" key="1">
    <source>
        <dbReference type="EMBL" id="KAL0944988.1"/>
    </source>
</evidence>
<name>A0ACC3ZLT3_COLTU</name>
<proteinExistence type="predicted"/>
<comment type="caution">
    <text evidence="1">The sequence shown here is derived from an EMBL/GenBank/DDBJ whole genome shotgun (WGS) entry which is preliminary data.</text>
</comment>
<evidence type="ECO:0000313" key="2">
    <source>
        <dbReference type="Proteomes" id="UP000805649"/>
    </source>
</evidence>
<protein>
    <submittedName>
        <fullName evidence="1">Alpha beta hydrolase fold-3 domain-containing protein</fullName>
    </submittedName>
</protein>